<dbReference type="PANTHER" id="PTHR11409:SF39">
    <property type="entry name" value="ADENOSINE DEAMINASE 2"/>
    <property type="match status" value="1"/>
</dbReference>
<dbReference type="GO" id="GO:0004000">
    <property type="term" value="F:adenosine deaminase activity"/>
    <property type="evidence" value="ECO:0007669"/>
    <property type="project" value="InterPro"/>
</dbReference>
<dbReference type="Proteomes" id="UP000250043">
    <property type="component" value="Unassembled WGS sequence"/>
</dbReference>
<evidence type="ECO:0000313" key="12">
    <source>
        <dbReference type="Proteomes" id="UP000250043"/>
    </source>
</evidence>
<dbReference type="AlphaFoldDB" id="A0A8E2DUI4"/>
<dbReference type="EMBL" id="KV722333">
    <property type="protein sequence ID" value="OCH95913.1"/>
    <property type="molecule type" value="Genomic_DNA"/>
</dbReference>
<keyword evidence="5" id="KW-0964">Secreted</keyword>
<evidence type="ECO:0000256" key="3">
    <source>
        <dbReference type="ARBA" id="ARBA00006083"/>
    </source>
</evidence>
<dbReference type="NCBIfam" id="TIGR01431">
    <property type="entry name" value="adm_rel"/>
    <property type="match status" value="1"/>
</dbReference>
<dbReference type="InterPro" id="IPR001365">
    <property type="entry name" value="A_deaminase_dom"/>
</dbReference>
<dbReference type="GO" id="GO:0006154">
    <property type="term" value="P:adenosine catabolic process"/>
    <property type="evidence" value="ECO:0007669"/>
    <property type="project" value="InterPro"/>
</dbReference>
<name>A0A8E2DUI4_9APHY</name>
<evidence type="ECO:0000256" key="9">
    <source>
        <dbReference type="ARBA" id="ARBA00047764"/>
    </source>
</evidence>
<dbReference type="InterPro" id="IPR006331">
    <property type="entry name" value="ADGF"/>
</dbReference>
<dbReference type="GO" id="GO:0005615">
    <property type="term" value="C:extracellular space"/>
    <property type="evidence" value="ECO:0007669"/>
    <property type="project" value="InterPro"/>
</dbReference>
<dbReference type="SUPFAM" id="SSF51556">
    <property type="entry name" value="Metallo-dependent hydrolases"/>
    <property type="match status" value="1"/>
</dbReference>
<accession>A0A8E2DUI4</accession>
<dbReference type="GO" id="GO:0046103">
    <property type="term" value="P:inosine biosynthetic process"/>
    <property type="evidence" value="ECO:0007669"/>
    <property type="project" value="TreeGrafter"/>
</dbReference>
<keyword evidence="12" id="KW-1185">Reference proteome</keyword>
<dbReference type="OrthoDB" id="7202371at2759"/>
<dbReference type="Pfam" id="PF00962">
    <property type="entry name" value="A_deaminase"/>
    <property type="match status" value="1"/>
</dbReference>
<proteinExistence type="inferred from homology"/>
<gene>
    <name evidence="11" type="ORF">OBBRIDRAFT_787759</name>
</gene>
<keyword evidence="8 11" id="KW-0378">Hydrolase</keyword>
<sequence length="535" mass="60683">MESYLARRKQLILEDRAQRVDAPGARALSEDEVQADEIVRKIRAAEAISVWAVNSESIFDYDPAKASPNVFPGMEFLTARETIVQTRLFKILNKMPKGALLHAHLDATVNARHLLKLALEQPAMHVAASRVLTLDNIKDVLPKFKPLPKENLSEVVSLADPSYVPGTWIPFRVARENFAQGLGGPGGFDDWVISALMINPIEAYKTHNTTQKIWGKFSSIFTVSTNLIRFSPIWTEYIREFFLTSIEDGVSYSETRINFWYKYMVGPDGEESIEHRGFLAIYDRVLKEVKAEMKRQGREDEFVGSKIIYCTLRFVTPEELDWYCEDCLALKQEFPHLIAGFDLVGHEDSLKPLIDYIDPLTRFVERQKELGLDIPFIFHAGETLGDGTAADMNLYDAILLGTKRIGHGFSLVKHPKLIEICKERDIAVEVCPISNEILRLTSSMPMHPLPVLMNQGVRVALCSDDPAIFGNMGLSFDYYQVLVASEVSGLITMGEIARDSIKHSCLDPREKERALALFEKRWAKFIQDIIRENRE</sequence>
<dbReference type="GO" id="GO:0046872">
    <property type="term" value="F:metal ion binding"/>
    <property type="evidence" value="ECO:0007669"/>
    <property type="project" value="UniProtKB-KW"/>
</dbReference>
<evidence type="ECO:0000256" key="1">
    <source>
        <dbReference type="ARBA" id="ARBA00001947"/>
    </source>
</evidence>
<comment type="catalytic activity">
    <reaction evidence="9">
        <text>adenosine + H2O + H(+) = inosine + NH4(+)</text>
        <dbReference type="Rhea" id="RHEA:24408"/>
        <dbReference type="ChEBI" id="CHEBI:15377"/>
        <dbReference type="ChEBI" id="CHEBI:15378"/>
        <dbReference type="ChEBI" id="CHEBI:16335"/>
        <dbReference type="ChEBI" id="CHEBI:17596"/>
        <dbReference type="ChEBI" id="CHEBI:28938"/>
        <dbReference type="EC" id="3.5.4.4"/>
    </reaction>
</comment>
<dbReference type="InterPro" id="IPR006330">
    <property type="entry name" value="Ado/ade_deaminase"/>
</dbReference>
<dbReference type="Gene3D" id="3.20.20.140">
    <property type="entry name" value="Metal-dependent hydrolases"/>
    <property type="match status" value="1"/>
</dbReference>
<dbReference type="EC" id="3.5.4.4" evidence="4"/>
<dbReference type="PANTHER" id="PTHR11409">
    <property type="entry name" value="ADENOSINE DEAMINASE"/>
    <property type="match status" value="1"/>
</dbReference>
<evidence type="ECO:0000256" key="6">
    <source>
        <dbReference type="ARBA" id="ARBA00022723"/>
    </source>
</evidence>
<dbReference type="InterPro" id="IPR032466">
    <property type="entry name" value="Metal_Hydrolase"/>
</dbReference>
<organism evidence="11 12">
    <name type="scientific">Obba rivulosa</name>
    <dbReference type="NCBI Taxonomy" id="1052685"/>
    <lineage>
        <taxon>Eukaryota</taxon>
        <taxon>Fungi</taxon>
        <taxon>Dikarya</taxon>
        <taxon>Basidiomycota</taxon>
        <taxon>Agaricomycotina</taxon>
        <taxon>Agaricomycetes</taxon>
        <taxon>Polyporales</taxon>
        <taxon>Gelatoporiaceae</taxon>
        <taxon>Obba</taxon>
    </lineage>
</organism>
<keyword evidence="7" id="KW-0732">Signal</keyword>
<dbReference type="FunFam" id="3.20.20.140:FF:000017">
    <property type="entry name" value="Adenosine deaminase 2"/>
    <property type="match status" value="1"/>
</dbReference>
<comment type="similarity">
    <text evidence="3">Belongs to the metallo-dependent hydrolases superfamily. Adenosine and AMP deaminases family. ADGF subfamily.</text>
</comment>
<evidence type="ECO:0000256" key="8">
    <source>
        <dbReference type="ARBA" id="ARBA00022801"/>
    </source>
</evidence>
<evidence type="ECO:0000256" key="7">
    <source>
        <dbReference type="ARBA" id="ARBA00022729"/>
    </source>
</evidence>
<keyword evidence="6" id="KW-0479">Metal-binding</keyword>
<reference evidence="11 12" key="1">
    <citation type="submission" date="2016-07" db="EMBL/GenBank/DDBJ databases">
        <title>Draft genome of the white-rot fungus Obba rivulosa 3A-2.</title>
        <authorList>
            <consortium name="DOE Joint Genome Institute"/>
            <person name="Miettinen O."/>
            <person name="Riley R."/>
            <person name="Acob R."/>
            <person name="Barry K."/>
            <person name="Cullen D."/>
            <person name="De Vries R."/>
            <person name="Hainaut M."/>
            <person name="Hatakka A."/>
            <person name="Henrissat B."/>
            <person name="Hilden K."/>
            <person name="Kuo R."/>
            <person name="Labutti K."/>
            <person name="Lipzen A."/>
            <person name="Makela M.R."/>
            <person name="Sandor L."/>
            <person name="Spatafora J.W."/>
            <person name="Grigoriev I.V."/>
            <person name="Hibbett D.S."/>
        </authorList>
    </citation>
    <scope>NUCLEOTIDE SEQUENCE [LARGE SCALE GENOMIC DNA]</scope>
    <source>
        <strain evidence="11 12">3A-2</strain>
    </source>
</reference>
<protein>
    <recommendedName>
        <fullName evidence="4">adenosine deaminase</fullName>
        <ecNumber evidence="4">3.5.4.4</ecNumber>
    </recommendedName>
</protein>
<evidence type="ECO:0000256" key="5">
    <source>
        <dbReference type="ARBA" id="ARBA00022525"/>
    </source>
</evidence>
<evidence type="ECO:0000313" key="11">
    <source>
        <dbReference type="EMBL" id="OCH95913.1"/>
    </source>
</evidence>
<evidence type="ECO:0000256" key="2">
    <source>
        <dbReference type="ARBA" id="ARBA00004613"/>
    </source>
</evidence>
<evidence type="ECO:0000256" key="4">
    <source>
        <dbReference type="ARBA" id="ARBA00012784"/>
    </source>
</evidence>
<comment type="cofactor">
    <cofactor evidence="1">
        <name>Zn(2+)</name>
        <dbReference type="ChEBI" id="CHEBI:29105"/>
    </cofactor>
</comment>
<evidence type="ECO:0000259" key="10">
    <source>
        <dbReference type="Pfam" id="PF00962"/>
    </source>
</evidence>
<feature type="domain" description="Adenosine deaminase" evidence="10">
    <location>
        <begin position="207"/>
        <end position="514"/>
    </location>
</feature>
<comment type="subcellular location">
    <subcellularLocation>
        <location evidence="2">Secreted</location>
    </subcellularLocation>
</comment>